<dbReference type="CDD" id="cd06558">
    <property type="entry name" value="crotonase-like"/>
    <property type="match status" value="1"/>
</dbReference>
<dbReference type="Proteomes" id="UP000032545">
    <property type="component" value="Unassembled WGS sequence"/>
</dbReference>
<comment type="similarity">
    <text evidence="1">Belongs to the enoyl-CoA hydratase/isomerase family.</text>
</comment>
<dbReference type="Pfam" id="PF00378">
    <property type="entry name" value="ECH_1"/>
    <property type="match status" value="1"/>
</dbReference>
<dbReference type="Gene3D" id="3.90.226.10">
    <property type="entry name" value="2-enoyl-CoA Hydratase, Chain A, domain 1"/>
    <property type="match status" value="1"/>
</dbReference>
<dbReference type="PANTHER" id="PTHR43802:SF1">
    <property type="entry name" value="IP11341P-RELATED"/>
    <property type="match status" value="1"/>
</dbReference>
<dbReference type="GO" id="GO:0003824">
    <property type="term" value="F:catalytic activity"/>
    <property type="evidence" value="ECO:0007669"/>
    <property type="project" value="UniProtKB-ARBA"/>
</dbReference>
<organism evidence="2 3">
    <name type="scientific">Frankia torreyi</name>
    <dbReference type="NCBI Taxonomy" id="1856"/>
    <lineage>
        <taxon>Bacteria</taxon>
        <taxon>Bacillati</taxon>
        <taxon>Actinomycetota</taxon>
        <taxon>Actinomycetes</taxon>
        <taxon>Frankiales</taxon>
        <taxon>Frankiaceae</taxon>
        <taxon>Frankia</taxon>
    </lineage>
</organism>
<evidence type="ECO:0000313" key="2">
    <source>
        <dbReference type="EMBL" id="KJE24311.1"/>
    </source>
</evidence>
<comment type="caution">
    <text evidence="2">The sequence shown here is derived from an EMBL/GenBank/DDBJ whole genome shotgun (WGS) entry which is preliminary data.</text>
</comment>
<dbReference type="AlphaFoldDB" id="A0A0D8BJL0"/>
<keyword evidence="3" id="KW-1185">Reference proteome</keyword>
<evidence type="ECO:0000256" key="1">
    <source>
        <dbReference type="ARBA" id="ARBA00005254"/>
    </source>
</evidence>
<name>A0A0D8BJL0_9ACTN</name>
<sequence>MNTPVPGPAAQPVGSDPLAATPSPVGVDLLAGLDGVGGRRVTDPEAVLADLQADPEAFSPLGGRPILVVDAASPAAIRVGELGRRLPCVCVAVAEDLRWVPDGVATCGFDILLTDEPGAPRPWVTAPDGIDAAVDALVAATAANPYAAVALVQLLRVSTGIDVRDAVVAESFAYSALQAGPEFAGWLARRRARQSARAAARPGLDPAAAASAAAVPPADSAPAADVATDPTAATTAAATTAAATAATAATVTAATAARAAAAPAVLIERDGAVLTVILNRPRVHNAVSISLRDGLVSAFGLAAADSELAEIRLAGTGPSFSSGGDLTEFGTMLDPVGAHAVRTTRSIPLGLLATGLPVTAYVHGLCIGAGAELPAFCGRVVAAPDTTFRLPEVAMGLVPGAGGTASIPRRIGPQRAAYLILSGLPIDAEQALAWGLVDEIAPRAVMPGASR</sequence>
<dbReference type="InterPro" id="IPR001753">
    <property type="entry name" value="Enoyl-CoA_hydra/iso"/>
</dbReference>
<dbReference type="RefSeq" id="WP_044884095.1">
    <property type="nucleotide sequence ID" value="NZ_JYFN01000007.1"/>
</dbReference>
<proteinExistence type="inferred from homology"/>
<dbReference type="EMBL" id="JYFN01000007">
    <property type="protein sequence ID" value="KJE24311.1"/>
    <property type="molecule type" value="Genomic_DNA"/>
</dbReference>
<gene>
    <name evidence="2" type="ORF">FF36_01386</name>
</gene>
<dbReference type="SUPFAM" id="SSF52096">
    <property type="entry name" value="ClpP/crotonase"/>
    <property type="match status" value="1"/>
</dbReference>
<accession>A0A0D8BJL0</accession>
<dbReference type="InterPro" id="IPR029045">
    <property type="entry name" value="ClpP/crotonase-like_dom_sf"/>
</dbReference>
<evidence type="ECO:0000313" key="3">
    <source>
        <dbReference type="Proteomes" id="UP000032545"/>
    </source>
</evidence>
<dbReference type="PATRIC" id="fig|1502723.3.peg.5626"/>
<reference evidence="2 3" key="2">
    <citation type="journal article" date="2016" name="Genome Announc.">
        <title>Permanent Draft Genome Sequences for Two Variants of Frankia sp. Strain CpI1, the First Frankia Strain Isolated from Root Nodules of Comptonia peregrina.</title>
        <authorList>
            <person name="Oshone R."/>
            <person name="Hurst S.G.IV."/>
            <person name="Abebe-Akele F."/>
            <person name="Simpson S."/>
            <person name="Morris K."/>
            <person name="Thomas W.K."/>
            <person name="Tisa L.S."/>
        </authorList>
    </citation>
    <scope>NUCLEOTIDE SEQUENCE [LARGE SCALE GENOMIC DNA]</scope>
    <source>
        <strain evidence="3">CpI1-S</strain>
    </source>
</reference>
<reference evidence="3" key="1">
    <citation type="submission" date="2015-02" db="EMBL/GenBank/DDBJ databases">
        <title>Draft Genome of Frankia sp. CpI1-S.</title>
        <authorList>
            <person name="Oshone R.T."/>
            <person name="Ngom M."/>
            <person name="Ghodhbane-Gtari F."/>
            <person name="Gtari M."/>
            <person name="Morris K."/>
            <person name="Thomas K."/>
            <person name="Sen A."/>
            <person name="Tisa L.S."/>
        </authorList>
    </citation>
    <scope>NUCLEOTIDE SEQUENCE [LARGE SCALE GENOMIC DNA]</scope>
    <source>
        <strain evidence="3">CpI1-S</strain>
    </source>
</reference>
<protein>
    <submittedName>
        <fullName evidence="2">Enoyl-CoA hydratase/carnithine racemase</fullName>
    </submittedName>
</protein>
<dbReference type="PANTHER" id="PTHR43802">
    <property type="entry name" value="ENOYL-COA HYDRATASE"/>
    <property type="match status" value="1"/>
</dbReference>